<gene>
    <name evidence="2" type="ORF">AAE021_10175</name>
</gene>
<keyword evidence="1" id="KW-0472">Membrane</keyword>
<feature type="transmembrane region" description="Helical" evidence="1">
    <location>
        <begin position="99"/>
        <end position="123"/>
    </location>
</feature>
<name>A0ABZ2ZTN7_9MICC</name>
<dbReference type="Proteomes" id="UP001448858">
    <property type="component" value="Chromosome"/>
</dbReference>
<keyword evidence="3" id="KW-1185">Reference proteome</keyword>
<accession>A0ABZ2ZTN7</accession>
<protein>
    <submittedName>
        <fullName evidence="2">Uncharacterized protein</fullName>
    </submittedName>
</protein>
<evidence type="ECO:0000256" key="1">
    <source>
        <dbReference type="SAM" id="Phobius"/>
    </source>
</evidence>
<evidence type="ECO:0000313" key="2">
    <source>
        <dbReference type="EMBL" id="WZP14568.1"/>
    </source>
</evidence>
<keyword evidence="1" id="KW-1133">Transmembrane helix</keyword>
<evidence type="ECO:0000313" key="3">
    <source>
        <dbReference type="Proteomes" id="UP001448858"/>
    </source>
</evidence>
<organism evidence="2 3">
    <name type="scientific">Arthrobacter citreus</name>
    <dbReference type="NCBI Taxonomy" id="1670"/>
    <lineage>
        <taxon>Bacteria</taxon>
        <taxon>Bacillati</taxon>
        <taxon>Actinomycetota</taxon>
        <taxon>Actinomycetes</taxon>
        <taxon>Micrococcales</taxon>
        <taxon>Micrococcaceae</taxon>
        <taxon>Arthrobacter</taxon>
    </lineage>
</organism>
<keyword evidence="1" id="KW-0812">Transmembrane</keyword>
<proteinExistence type="predicted"/>
<feature type="transmembrane region" description="Helical" evidence="1">
    <location>
        <begin position="32"/>
        <end position="50"/>
    </location>
</feature>
<sequence length="165" mass="16820">MKNLPLSLTLAALSGALTLRSPADWSPAWRRAFVLVPGAVLGVTSGVAVLKGSRKGRELAAAGRVDLVSPAASRSGDGAAGTAPLPSYVRADAPARVPVLAVTGLAATVGVTVSGVLALTLALDEWLETWLVRRGVARPRLVMAAMAAVSSLGLDQLTDAEDSEE</sequence>
<dbReference type="EMBL" id="CP151657">
    <property type="protein sequence ID" value="WZP14568.1"/>
    <property type="molecule type" value="Genomic_DNA"/>
</dbReference>
<dbReference type="RefSeq" id="WP_342022220.1">
    <property type="nucleotide sequence ID" value="NZ_CP151657.1"/>
</dbReference>
<reference evidence="2 3" key="1">
    <citation type="submission" date="2024-04" db="EMBL/GenBank/DDBJ databases">
        <title>Arthrobacter sp. from Plains bison fecal sample.</title>
        <authorList>
            <person name="Ruzzini A."/>
        </authorList>
    </citation>
    <scope>NUCLEOTIDE SEQUENCE [LARGE SCALE GENOMIC DNA]</scope>
    <source>
        <strain evidence="2 3">EINP1</strain>
    </source>
</reference>